<reference evidence="1 2" key="1">
    <citation type="submission" date="2020-04" db="EMBL/GenBank/DDBJ databases">
        <title>Molecular characterization of pseudomonads from Agaricus bisporus reveal novel blotch 2 pathogens in Western Europe.</title>
        <authorList>
            <person name="Taparia T."/>
            <person name="Krijger M."/>
            <person name="Haynes E."/>
            <person name="Elpinstone J.G."/>
            <person name="Noble R."/>
            <person name="Van Der Wolf J."/>
        </authorList>
    </citation>
    <scope>NUCLEOTIDE SEQUENCE [LARGE SCALE GENOMIC DNA]</scope>
    <source>
        <strain evidence="1 2">P7765</strain>
    </source>
</reference>
<name>A0A7Y8D4Q0_PSEPU</name>
<accession>A0A7Y8D4Q0</accession>
<dbReference type="EMBL" id="JACARV010000113">
    <property type="protein sequence ID" value="NWC83974.1"/>
    <property type="molecule type" value="Genomic_DNA"/>
</dbReference>
<evidence type="ECO:0000313" key="1">
    <source>
        <dbReference type="EMBL" id="NWC83974.1"/>
    </source>
</evidence>
<protein>
    <submittedName>
        <fullName evidence="1">Uncharacterized protein</fullName>
    </submittedName>
</protein>
<dbReference type="RefSeq" id="WP_177011271.1">
    <property type="nucleotide sequence ID" value="NZ_JACARV010000113.1"/>
</dbReference>
<proteinExistence type="predicted"/>
<dbReference type="Proteomes" id="UP000542695">
    <property type="component" value="Unassembled WGS sequence"/>
</dbReference>
<sequence>MTHTTQVFNGALFVTHPFTPNAFIRVDVLQKRFADIVSECSLKALTLSAYPPTTQLIRLRLLFNQVRSLRFPHDEIFKREAERLGTPLDDQAYLIVEAAATAELQRHYLEVPF</sequence>
<comment type="caution">
    <text evidence="1">The sequence shown here is derived from an EMBL/GenBank/DDBJ whole genome shotgun (WGS) entry which is preliminary data.</text>
</comment>
<evidence type="ECO:0000313" key="2">
    <source>
        <dbReference type="Proteomes" id="UP000542695"/>
    </source>
</evidence>
<dbReference type="AlphaFoldDB" id="A0A7Y8D4Q0"/>
<gene>
    <name evidence="1" type="ORF">HX798_27355</name>
</gene>
<organism evidence="1 2">
    <name type="scientific">Pseudomonas putida</name>
    <name type="common">Arthrobacter siderocapsulatus</name>
    <dbReference type="NCBI Taxonomy" id="303"/>
    <lineage>
        <taxon>Bacteria</taxon>
        <taxon>Pseudomonadati</taxon>
        <taxon>Pseudomonadota</taxon>
        <taxon>Gammaproteobacteria</taxon>
        <taxon>Pseudomonadales</taxon>
        <taxon>Pseudomonadaceae</taxon>
        <taxon>Pseudomonas</taxon>
    </lineage>
</organism>